<gene>
    <name evidence="1" type="ORF">XFLAVUS301_40300</name>
</gene>
<dbReference type="Proteomes" id="UP001144397">
    <property type="component" value="Unassembled WGS sequence"/>
</dbReference>
<reference evidence="1" key="1">
    <citation type="submission" date="2022-12" db="EMBL/GenBank/DDBJ databases">
        <title>Reference genome sequencing for broad-spectrum identification of bacterial and archaeal isolates by mass spectrometry.</title>
        <authorList>
            <person name="Sekiguchi Y."/>
            <person name="Tourlousse D.M."/>
        </authorList>
    </citation>
    <scope>NUCLEOTIDE SEQUENCE</scope>
    <source>
        <strain evidence="1">301</strain>
    </source>
</reference>
<dbReference type="EMBL" id="BSDO01000007">
    <property type="protein sequence ID" value="GLI24356.1"/>
    <property type="molecule type" value="Genomic_DNA"/>
</dbReference>
<comment type="caution">
    <text evidence="1">The sequence shown here is derived from an EMBL/GenBank/DDBJ whole genome shotgun (WGS) entry which is preliminary data.</text>
</comment>
<proteinExistence type="predicted"/>
<protein>
    <recommendedName>
        <fullName evidence="3">DUF2946 domain-containing protein</fullName>
    </recommendedName>
</protein>
<dbReference type="AlphaFoldDB" id="A0A9W6CKV2"/>
<name>A0A9W6CKV2_XANFL</name>
<evidence type="ECO:0000313" key="2">
    <source>
        <dbReference type="Proteomes" id="UP001144397"/>
    </source>
</evidence>
<evidence type="ECO:0008006" key="3">
    <source>
        <dbReference type="Google" id="ProtNLM"/>
    </source>
</evidence>
<evidence type="ECO:0000313" key="1">
    <source>
        <dbReference type="EMBL" id="GLI24356.1"/>
    </source>
</evidence>
<organism evidence="1 2">
    <name type="scientific">Xanthobacter flavus</name>
    <dbReference type="NCBI Taxonomy" id="281"/>
    <lineage>
        <taxon>Bacteria</taxon>
        <taxon>Pseudomonadati</taxon>
        <taxon>Pseudomonadota</taxon>
        <taxon>Alphaproteobacteria</taxon>
        <taxon>Hyphomicrobiales</taxon>
        <taxon>Xanthobacteraceae</taxon>
        <taxon>Xanthobacter</taxon>
    </lineage>
</organism>
<sequence length="119" mass="11401">MAAPRPAARVTIAILSAYVLVLQLLLAGLAGGAVAGTGEGTLCAVSAAHGDSGGVSGHAISAEDCCIGACLILDALEGPPPPAPHLPEGHAAPVRGSGDGVAVRLAPARPLPPARAPPA</sequence>
<accession>A0A9W6CKV2</accession>